<name>A0A485M6I2_9ZZZZ</name>
<dbReference type="EMBL" id="CAADRM010000100">
    <property type="protein sequence ID" value="VFU14952.1"/>
    <property type="molecule type" value="Genomic_DNA"/>
</dbReference>
<dbReference type="InterPro" id="IPR027417">
    <property type="entry name" value="P-loop_NTPase"/>
</dbReference>
<feature type="domain" description="AAA" evidence="1">
    <location>
        <begin position="2"/>
        <end position="115"/>
    </location>
</feature>
<dbReference type="SUPFAM" id="SSF52540">
    <property type="entry name" value="P-loop containing nucleoside triphosphate hydrolases"/>
    <property type="match status" value="1"/>
</dbReference>
<accession>A0A485M6I2</accession>
<reference evidence="2" key="1">
    <citation type="submission" date="2019-03" db="EMBL/GenBank/DDBJ databases">
        <authorList>
            <person name="Hao L."/>
        </authorList>
    </citation>
    <scope>NUCLEOTIDE SEQUENCE</scope>
</reference>
<dbReference type="EC" id="3.6.-.-" evidence="2"/>
<organism evidence="2">
    <name type="scientific">anaerobic digester metagenome</name>
    <dbReference type="NCBI Taxonomy" id="1263854"/>
    <lineage>
        <taxon>unclassified sequences</taxon>
        <taxon>metagenomes</taxon>
        <taxon>ecological metagenomes</taxon>
    </lineage>
</organism>
<evidence type="ECO:0000313" key="2">
    <source>
        <dbReference type="EMBL" id="VFU14952.1"/>
    </source>
</evidence>
<dbReference type="Gene3D" id="3.40.50.300">
    <property type="entry name" value="P-loop containing nucleotide triphosphate hydrolases"/>
    <property type="match status" value="1"/>
</dbReference>
<dbReference type="AlphaFoldDB" id="A0A485M6I2"/>
<dbReference type="InterPro" id="IPR025669">
    <property type="entry name" value="AAA_dom"/>
</dbReference>
<sequence>MIGQKDADSVIQETRLRNFFIMPSHTDLVGVEVELMDVPFRERILSRSLAGTTQKFDFIVIDCPPSLGLLTLNALTAAHSLLVPVQCEYYALEGLKSLMNTFRLVKKRLNPSLSIEGFLLTMFDSRTRLSHDIAENVRAHFDSQVFRTIIPRNIRLCEAPSFGVPICLYDISSKGAQHYLMLAKEILKMEADHEV</sequence>
<gene>
    <name evidence="2" type="ORF">SCFA_370005</name>
</gene>
<dbReference type="PANTHER" id="PTHR13696">
    <property type="entry name" value="P-LOOP CONTAINING NUCLEOSIDE TRIPHOSPHATE HYDROLASE"/>
    <property type="match status" value="1"/>
</dbReference>
<dbReference type="CDD" id="cd02042">
    <property type="entry name" value="ParAB_family"/>
    <property type="match status" value="1"/>
</dbReference>
<proteinExistence type="predicted"/>
<keyword evidence="2" id="KW-0378">Hydrolase</keyword>
<dbReference type="FunFam" id="3.40.50.300:FF:000285">
    <property type="entry name" value="Sporulation initiation inhibitor Soj"/>
    <property type="match status" value="1"/>
</dbReference>
<protein>
    <submittedName>
        <fullName evidence="2">Sporulation initiation inhibitor protein Soj</fullName>
        <ecNumber evidence="2">3.6.-.-</ecNumber>
    </submittedName>
</protein>
<dbReference type="Pfam" id="PF13614">
    <property type="entry name" value="AAA_31"/>
    <property type="match status" value="1"/>
</dbReference>
<dbReference type="InterPro" id="IPR050678">
    <property type="entry name" value="DNA_Partitioning_ATPase"/>
</dbReference>
<dbReference type="PANTHER" id="PTHR13696:SF52">
    <property type="entry name" value="PARA FAMILY PROTEIN CT_582"/>
    <property type="match status" value="1"/>
</dbReference>
<dbReference type="GO" id="GO:0016787">
    <property type="term" value="F:hydrolase activity"/>
    <property type="evidence" value="ECO:0007669"/>
    <property type="project" value="UniProtKB-KW"/>
</dbReference>
<evidence type="ECO:0000259" key="1">
    <source>
        <dbReference type="Pfam" id="PF13614"/>
    </source>
</evidence>